<dbReference type="GO" id="GO:0005886">
    <property type="term" value="C:plasma membrane"/>
    <property type="evidence" value="ECO:0007669"/>
    <property type="project" value="UniProtKB-SubCell"/>
</dbReference>
<dbReference type="PANTHER" id="PTHR33908:SF11">
    <property type="entry name" value="MEMBRANE PROTEIN"/>
    <property type="match status" value="1"/>
</dbReference>
<feature type="transmembrane region" description="Helical" evidence="8">
    <location>
        <begin position="475"/>
        <end position="493"/>
    </location>
</feature>
<name>A0A7Z2VJT0_9BACL</name>
<dbReference type="Proteomes" id="UP000502248">
    <property type="component" value="Chromosome"/>
</dbReference>
<feature type="transmembrane region" description="Helical" evidence="8">
    <location>
        <begin position="444"/>
        <end position="463"/>
    </location>
</feature>
<evidence type="ECO:0000313" key="11">
    <source>
        <dbReference type="Proteomes" id="UP000502248"/>
    </source>
</evidence>
<evidence type="ECO:0000256" key="7">
    <source>
        <dbReference type="ARBA" id="ARBA00023136"/>
    </source>
</evidence>
<evidence type="ECO:0000256" key="8">
    <source>
        <dbReference type="SAM" id="Phobius"/>
    </source>
</evidence>
<dbReference type="GO" id="GO:0009103">
    <property type="term" value="P:lipopolysaccharide biosynthetic process"/>
    <property type="evidence" value="ECO:0007669"/>
    <property type="project" value="UniProtKB-ARBA"/>
</dbReference>
<keyword evidence="4" id="KW-0808">Transferase</keyword>
<keyword evidence="11" id="KW-1185">Reference proteome</keyword>
<protein>
    <recommendedName>
        <fullName evidence="9">Glycosyltransferase RgtA/B/C/D-like domain-containing protein</fullName>
    </recommendedName>
</protein>
<feature type="transmembrane region" description="Helical" evidence="8">
    <location>
        <begin position="248"/>
        <end position="267"/>
    </location>
</feature>
<evidence type="ECO:0000256" key="6">
    <source>
        <dbReference type="ARBA" id="ARBA00022989"/>
    </source>
</evidence>
<dbReference type="RefSeq" id="WP_169280776.1">
    <property type="nucleotide sequence ID" value="NZ_CP051680.1"/>
</dbReference>
<gene>
    <name evidence="10" type="ORF">HH215_15795</name>
</gene>
<accession>A0A7Z2VJT0</accession>
<feature type="transmembrane region" description="Helical" evidence="8">
    <location>
        <begin position="42"/>
        <end position="62"/>
    </location>
</feature>
<dbReference type="InterPro" id="IPR050297">
    <property type="entry name" value="LipidA_mod_glycosyltrf_83"/>
</dbReference>
<feature type="transmembrane region" description="Helical" evidence="8">
    <location>
        <begin position="157"/>
        <end position="175"/>
    </location>
</feature>
<evidence type="ECO:0000256" key="3">
    <source>
        <dbReference type="ARBA" id="ARBA00022676"/>
    </source>
</evidence>
<comment type="subcellular location">
    <subcellularLocation>
        <location evidence="1">Cell membrane</location>
        <topology evidence="1">Multi-pass membrane protein</topology>
    </subcellularLocation>
</comment>
<dbReference type="Pfam" id="PF13231">
    <property type="entry name" value="PMT_2"/>
    <property type="match status" value="1"/>
</dbReference>
<dbReference type="InterPro" id="IPR038731">
    <property type="entry name" value="RgtA/B/C-like"/>
</dbReference>
<feature type="transmembrane region" description="Helical" evidence="8">
    <location>
        <begin position="18"/>
        <end position="36"/>
    </location>
</feature>
<feature type="domain" description="Glycosyltransferase RgtA/B/C/D-like" evidence="9">
    <location>
        <begin position="140"/>
        <end position="271"/>
    </location>
</feature>
<dbReference type="GO" id="GO:0016763">
    <property type="term" value="F:pentosyltransferase activity"/>
    <property type="evidence" value="ECO:0007669"/>
    <property type="project" value="TreeGrafter"/>
</dbReference>
<organism evidence="10 11">
    <name type="scientific">Cohnella herbarum</name>
    <dbReference type="NCBI Taxonomy" id="2728023"/>
    <lineage>
        <taxon>Bacteria</taxon>
        <taxon>Bacillati</taxon>
        <taxon>Bacillota</taxon>
        <taxon>Bacilli</taxon>
        <taxon>Bacillales</taxon>
        <taxon>Paenibacillaceae</taxon>
        <taxon>Cohnella</taxon>
    </lineage>
</organism>
<feature type="transmembrane region" description="Helical" evidence="8">
    <location>
        <begin position="128"/>
        <end position="150"/>
    </location>
</feature>
<sequence>MNDHGQRSHPVPLNAMRILMWSGLLFFISIVIIALLDRIRVTGSITATVGFTLSAVIGYGVISRWLNRPISRGIYAVVLIVIALGSRVAWVLSVDTQPVSDFKVMYDYAIKAADGDFSFSKMDYYIRWVYQLGYTLYEGLIVRIFGASLVPLKLFNALFETLTVWIVYRMAASLFGETSGRIAGLMYATYIPNIIMSSVLTNQHLSTLLFAAGCCIAVTHRGRNGISGSMAVALCFALGSVFRPMGSFYVGIFLLFVVLFESMKAGRWQQRVGTIVKKGASFIAVYIVVQQLVSYSLIAAGITELKLNSNQEPYWKFMVGLNAESGGQWNDKDARYVVNYPLGPERNEVELAILKERLNDPVEVAALFLEKWSIMWAGTDDSVNWSLGAIENTYDWQLKLVAVERSQYAAYALFGWFSIIMLLFHQWKSTRSGGAGTLLSTWRISAISFPILLLLAYSALHLIIEIQTRYRLDVLPFFIVIASFGCTSLAVSSRKWKLTRRKRTSHTESPSNTVSS</sequence>
<keyword evidence="6 8" id="KW-1133">Transmembrane helix</keyword>
<keyword evidence="2" id="KW-1003">Cell membrane</keyword>
<keyword evidence="7 8" id="KW-0472">Membrane</keyword>
<evidence type="ECO:0000259" key="9">
    <source>
        <dbReference type="Pfam" id="PF13231"/>
    </source>
</evidence>
<keyword evidence="3" id="KW-0328">Glycosyltransferase</keyword>
<evidence type="ECO:0000256" key="2">
    <source>
        <dbReference type="ARBA" id="ARBA00022475"/>
    </source>
</evidence>
<evidence type="ECO:0000313" key="10">
    <source>
        <dbReference type="EMBL" id="QJD84493.1"/>
    </source>
</evidence>
<evidence type="ECO:0000256" key="4">
    <source>
        <dbReference type="ARBA" id="ARBA00022679"/>
    </source>
</evidence>
<feature type="transmembrane region" description="Helical" evidence="8">
    <location>
        <begin position="279"/>
        <end position="302"/>
    </location>
</feature>
<dbReference type="PANTHER" id="PTHR33908">
    <property type="entry name" value="MANNOSYLTRANSFERASE YKCB-RELATED"/>
    <property type="match status" value="1"/>
</dbReference>
<feature type="transmembrane region" description="Helical" evidence="8">
    <location>
        <begin position="74"/>
        <end position="92"/>
    </location>
</feature>
<evidence type="ECO:0000256" key="1">
    <source>
        <dbReference type="ARBA" id="ARBA00004651"/>
    </source>
</evidence>
<reference evidence="10 11" key="1">
    <citation type="submission" date="2020-04" db="EMBL/GenBank/DDBJ databases">
        <title>Genome sequencing of novel species.</title>
        <authorList>
            <person name="Heo J."/>
            <person name="Kim S.-J."/>
            <person name="Kim J.-S."/>
            <person name="Hong S.-B."/>
            <person name="Kwon S.-W."/>
        </authorList>
    </citation>
    <scope>NUCLEOTIDE SEQUENCE [LARGE SCALE GENOMIC DNA]</scope>
    <source>
        <strain evidence="10 11">MFER-1</strain>
    </source>
</reference>
<feature type="transmembrane region" description="Helical" evidence="8">
    <location>
        <begin position="408"/>
        <end position="424"/>
    </location>
</feature>
<dbReference type="KEGG" id="cheb:HH215_15795"/>
<proteinExistence type="predicted"/>
<dbReference type="AlphaFoldDB" id="A0A7Z2VJT0"/>
<keyword evidence="5 8" id="KW-0812">Transmembrane</keyword>
<dbReference type="EMBL" id="CP051680">
    <property type="protein sequence ID" value="QJD84493.1"/>
    <property type="molecule type" value="Genomic_DNA"/>
</dbReference>
<evidence type="ECO:0000256" key="5">
    <source>
        <dbReference type="ARBA" id="ARBA00022692"/>
    </source>
</evidence>